<evidence type="ECO:0000313" key="2">
    <source>
        <dbReference type="Proteomes" id="UP000009131"/>
    </source>
</evidence>
<dbReference type="HOGENOM" id="CLU_1133828_0_0_1"/>
<dbReference type="OrthoDB" id="10264707at2759"/>
<accession>G7E8A2</accession>
<comment type="caution">
    <text evidence="1">The sequence shown here is derived from an EMBL/GenBank/DDBJ whole genome shotgun (WGS) entry which is preliminary data.</text>
</comment>
<proteinExistence type="predicted"/>
<dbReference type="InParanoid" id="G7E8A2"/>
<evidence type="ECO:0000313" key="1">
    <source>
        <dbReference type="EMBL" id="GAA99062.1"/>
    </source>
</evidence>
<gene>
    <name evidence="1" type="primary">Mo05751</name>
    <name evidence="1" type="ORF">E5Q_05751</name>
</gene>
<dbReference type="InterPro" id="IPR052742">
    <property type="entry name" value="Mito_N-acetyltransferase"/>
</dbReference>
<reference evidence="1 2" key="2">
    <citation type="journal article" date="2012" name="Open Biol.">
        <title>Characteristics of nucleosomes and linker DNA regions on the genome of the basidiomycete Mixia osmundae revealed by mono- and dinucleosome mapping.</title>
        <authorList>
            <person name="Nishida H."/>
            <person name="Kondo S."/>
            <person name="Matsumoto T."/>
            <person name="Suzuki Y."/>
            <person name="Yoshikawa H."/>
            <person name="Taylor T.D."/>
            <person name="Sugiyama J."/>
        </authorList>
    </citation>
    <scope>NUCLEOTIDE SEQUENCE [LARGE SCALE GENOMIC DNA]</scope>
    <source>
        <strain evidence="2">CBS 9802 / IAM 14324 / JCM 22182 / KY 12970</strain>
    </source>
</reference>
<dbReference type="eggNOG" id="ENOG502QRFX">
    <property type="taxonomic scope" value="Eukaryota"/>
</dbReference>
<dbReference type="EMBL" id="BABT02000179">
    <property type="protein sequence ID" value="GAA99062.1"/>
    <property type="molecule type" value="Genomic_DNA"/>
</dbReference>
<dbReference type="InterPro" id="IPR016181">
    <property type="entry name" value="Acyl_CoA_acyltransferase"/>
</dbReference>
<dbReference type="Gene3D" id="3.40.630.30">
    <property type="match status" value="1"/>
</dbReference>
<dbReference type="GO" id="GO:0005634">
    <property type="term" value="C:nucleus"/>
    <property type="evidence" value="ECO:0007669"/>
    <property type="project" value="TreeGrafter"/>
</dbReference>
<name>G7E8A2_MIXOS</name>
<protein>
    <recommendedName>
        <fullName evidence="3">N-acetyltransferase domain-containing protein</fullName>
    </recommendedName>
</protein>
<dbReference type="Proteomes" id="UP000009131">
    <property type="component" value="Unassembled WGS sequence"/>
</dbReference>
<dbReference type="RefSeq" id="XP_014567801.1">
    <property type="nucleotide sequence ID" value="XM_014712315.1"/>
</dbReference>
<dbReference type="PANTHER" id="PTHR43138:SF1">
    <property type="entry name" value="N-ACETYLTRANSFERASE ACA1"/>
    <property type="match status" value="1"/>
</dbReference>
<organism evidence="1 2">
    <name type="scientific">Mixia osmundae (strain CBS 9802 / IAM 14324 / JCM 22182 / KY 12970)</name>
    <dbReference type="NCBI Taxonomy" id="764103"/>
    <lineage>
        <taxon>Eukaryota</taxon>
        <taxon>Fungi</taxon>
        <taxon>Dikarya</taxon>
        <taxon>Basidiomycota</taxon>
        <taxon>Pucciniomycotina</taxon>
        <taxon>Mixiomycetes</taxon>
        <taxon>Mixiales</taxon>
        <taxon>Mixiaceae</taxon>
        <taxon>Mixia</taxon>
    </lineage>
</organism>
<evidence type="ECO:0008006" key="3">
    <source>
        <dbReference type="Google" id="ProtNLM"/>
    </source>
</evidence>
<reference evidence="1 2" key="1">
    <citation type="journal article" date="2011" name="J. Gen. Appl. Microbiol.">
        <title>Draft genome sequencing of the enigmatic basidiomycete Mixia osmundae.</title>
        <authorList>
            <person name="Nishida H."/>
            <person name="Nagatsuka Y."/>
            <person name="Sugiyama J."/>
        </authorList>
    </citation>
    <scope>NUCLEOTIDE SEQUENCE [LARGE SCALE GENOMIC DNA]</scope>
    <source>
        <strain evidence="2">CBS 9802 / IAM 14324 / JCM 22182 / KY 12970</strain>
    </source>
</reference>
<dbReference type="STRING" id="764103.G7E8A2"/>
<keyword evidence="2" id="KW-1185">Reference proteome</keyword>
<dbReference type="PANTHER" id="PTHR43138">
    <property type="entry name" value="ACETYLTRANSFERASE, GNAT FAMILY"/>
    <property type="match status" value="1"/>
</dbReference>
<dbReference type="AlphaFoldDB" id="G7E8A2"/>
<sequence>MSAYGDIDGPSSASRLSPKTFALARSDACVTVYHLLKGDLRQDASLVSYLREIFNSVVEAGQTYPQEAQQSEEQFANYFFSADLFLGVFDNASPERASRSWQEVSALRDWPGTVAGMYYVKPNYPGRSAHICNAGFVVPTASRGRKVGLALGRSFLHFAPRLGFRASVFNLCYSFFHARRMQYKCKLEKYESKGEAIQANTGSSLRVWALSDADMHSRVHTVWTIVRIPRRPRSPISILSGLALL</sequence>
<dbReference type="SUPFAM" id="SSF55729">
    <property type="entry name" value="Acyl-CoA N-acyltransferases (Nat)"/>
    <property type="match status" value="1"/>
</dbReference>